<dbReference type="GO" id="GO:0036498">
    <property type="term" value="P:IRE1-mediated unfolded protein response"/>
    <property type="evidence" value="ECO:0000318"/>
    <property type="project" value="GO_Central"/>
</dbReference>
<dbReference type="Gene3D" id="1.10.510.10">
    <property type="entry name" value="Transferase(Phosphotransferase) domain 1"/>
    <property type="match status" value="1"/>
</dbReference>
<keyword evidence="2" id="KW-0472">Membrane</keyword>
<dbReference type="Pfam" id="PF00069">
    <property type="entry name" value="Pkinase"/>
    <property type="match status" value="1"/>
</dbReference>
<sequence length="1124" mass="127949">MSERPSILYETMFCALTVFANPIAVYSVGVYATLCPELASAVFTEENFVSALCRAFDVSRALDFVNTVHQVVLISKQRQKELCISLVKLFNWGDLLRRLAEDLPRHNDNTTHQSIALSDRLFKILELFSSNVYIRVEVLDQFRVLSHDDMARIGRLIKFLIDYSPPIGTNDVLHEKTHIWQFLFFLLKTYFRLKLDNHISRLLLKNSGSSEFEKRVLLRTLEEDASLAHQLLDFGVAVNGDCMVKSIQCGHYDLVDRFKNDRELLFCKEMDSLLKVHPSVKNSSNRNMRRCLKIVKSQRGILEDERRRFEAELLDETTVARSCKKKKQKSKTKRNISSSLSETTHPPEVEGGVEVPRTVSSDNDVPTAGVKTEKRKRKNKKKNSVKKTNNEENNGDCLKETSEPSVTKEEKKEEAIQNNISTSSGWRVLVLQESRRRRQSSSSSDCSIGPRKSVHFSHPLTYYESSKPKEPISWSKMKPKYEPLFSNLKKVKTNPGIDLIRTNNFYFDDFGSDVRWKPESNRWSPRFEDLSETDRSKLRCLSWGEGEVYFCDKEKHLNIGTGPDFSNIYLGLEACGTEMSIKKINFKRATILSQKEIVTSLLSLPDHRNLNKYYSILKEKPHYYVIQQVGEYSLEQIYKNKLSMLTTSVDDACLQVASGLQHLHTHGVIHMAVKPQNIMVGVDGVLRLSDYGLHKREYQSEGKPSVMTSSMCWVAQESLQSSSNISTASDIASLGMLMFYIITGGCHPFGDPCNVSSVCSNIMRGTYNLKCLNDSSSHHLIRGMLQKDPEHRININEVVSHPYFWDDEKRSKYFVALVGAAVCDGGLVEGLGKFEREIMNMYNKQEMLNVEISSIQELFNLIHDCLRYQQVFSHITCNEASTSPQVYFMQVFPGILLKTYNLFDLATLEKYQPTMEPLSKIGVEVLEDIKHGEDEILEVEIQTHDVISEPFNGHSTLFTLLPEISESKVTRKNPTLCLRSEEQKEEEWEKKEKEQEEEIVSPSSSEAILITEDKDWVTSPTPAYNGWSVNEGSKGHEEVKPDDWIDIGSPLINDDSPLSTSSGGSVDDCFDFGRNYRDSNDSGDSPVQSHMTNGNHGDEVMTAKKVGNPLKHETSHRDVITKST</sequence>
<name>F6WZS2_CIOIN</name>
<dbReference type="GO" id="GO:0004674">
    <property type="term" value="F:protein serine/threonine kinase activity"/>
    <property type="evidence" value="ECO:0000318"/>
    <property type="project" value="GO_Central"/>
</dbReference>
<dbReference type="InterPro" id="IPR011009">
    <property type="entry name" value="Kinase-like_dom_sf"/>
</dbReference>
<proteinExistence type="predicted"/>
<protein>
    <recommendedName>
        <fullName evidence="3">Protein kinase domain-containing protein</fullName>
    </recommendedName>
</protein>
<evidence type="ECO:0000313" key="5">
    <source>
        <dbReference type="Proteomes" id="UP000008144"/>
    </source>
</evidence>
<dbReference type="HOGENOM" id="CLU_280005_0_0_1"/>
<dbReference type="GO" id="GO:0051082">
    <property type="term" value="F:unfolded protein binding"/>
    <property type="evidence" value="ECO:0000318"/>
    <property type="project" value="GO_Central"/>
</dbReference>
<feature type="region of interest" description="Disordered" evidence="1">
    <location>
        <begin position="1028"/>
        <end position="1124"/>
    </location>
</feature>
<feature type="compositionally biased region" description="Polar residues" evidence="1">
    <location>
        <begin position="1082"/>
        <end position="1095"/>
    </location>
</feature>
<accession>F6WZS2</accession>
<dbReference type="GO" id="GO:0070059">
    <property type="term" value="P:intrinsic apoptotic signaling pathway in response to endoplasmic reticulum stress"/>
    <property type="evidence" value="ECO:0000318"/>
    <property type="project" value="GO_Central"/>
</dbReference>
<feature type="compositionally biased region" description="Basic residues" evidence="1">
    <location>
        <begin position="322"/>
        <end position="334"/>
    </location>
</feature>
<dbReference type="InterPro" id="IPR045133">
    <property type="entry name" value="IRE1/2-like"/>
</dbReference>
<feature type="compositionally biased region" description="Basic and acidic residues" evidence="1">
    <location>
        <begin position="1033"/>
        <end position="1043"/>
    </location>
</feature>
<dbReference type="SUPFAM" id="SSF56112">
    <property type="entry name" value="Protein kinase-like (PK-like)"/>
    <property type="match status" value="1"/>
</dbReference>
<evidence type="ECO:0000256" key="2">
    <source>
        <dbReference type="SAM" id="Phobius"/>
    </source>
</evidence>
<feature type="transmembrane region" description="Helical" evidence="2">
    <location>
        <begin position="12"/>
        <end position="34"/>
    </location>
</feature>
<dbReference type="STRING" id="7719.ENSCINP00000005759"/>
<evidence type="ECO:0000256" key="1">
    <source>
        <dbReference type="SAM" id="MobiDB-lite"/>
    </source>
</evidence>
<feature type="region of interest" description="Disordered" evidence="1">
    <location>
        <begin position="320"/>
        <end position="419"/>
    </location>
</feature>
<reference evidence="5" key="1">
    <citation type="journal article" date="2002" name="Science">
        <title>The draft genome of Ciona intestinalis: insights into chordate and vertebrate origins.</title>
        <authorList>
            <person name="Dehal P."/>
            <person name="Satou Y."/>
            <person name="Campbell R.K."/>
            <person name="Chapman J."/>
            <person name="Degnan B."/>
            <person name="De Tomaso A."/>
            <person name="Davidson B."/>
            <person name="Di Gregorio A."/>
            <person name="Gelpke M."/>
            <person name="Goodstein D.M."/>
            <person name="Harafuji N."/>
            <person name="Hastings K.E."/>
            <person name="Ho I."/>
            <person name="Hotta K."/>
            <person name="Huang W."/>
            <person name="Kawashima T."/>
            <person name="Lemaire P."/>
            <person name="Martinez D."/>
            <person name="Meinertzhagen I.A."/>
            <person name="Necula S."/>
            <person name="Nonaka M."/>
            <person name="Putnam N."/>
            <person name="Rash S."/>
            <person name="Saiga H."/>
            <person name="Satake M."/>
            <person name="Terry A."/>
            <person name="Yamada L."/>
            <person name="Wang H.G."/>
            <person name="Awazu S."/>
            <person name="Azumi K."/>
            <person name="Boore J."/>
            <person name="Branno M."/>
            <person name="Chin-Bow S."/>
            <person name="DeSantis R."/>
            <person name="Doyle S."/>
            <person name="Francino P."/>
            <person name="Keys D.N."/>
            <person name="Haga S."/>
            <person name="Hayashi H."/>
            <person name="Hino K."/>
            <person name="Imai K.S."/>
            <person name="Inaba K."/>
            <person name="Kano S."/>
            <person name="Kobayashi K."/>
            <person name="Kobayashi M."/>
            <person name="Lee B.I."/>
            <person name="Makabe K.W."/>
            <person name="Manohar C."/>
            <person name="Matassi G."/>
            <person name="Medina M."/>
            <person name="Mochizuki Y."/>
            <person name="Mount S."/>
            <person name="Morishita T."/>
            <person name="Miura S."/>
            <person name="Nakayama A."/>
            <person name="Nishizaka S."/>
            <person name="Nomoto H."/>
            <person name="Ohta F."/>
            <person name="Oishi K."/>
            <person name="Rigoutsos I."/>
            <person name="Sano M."/>
            <person name="Sasaki A."/>
            <person name="Sasakura Y."/>
            <person name="Shoguchi E."/>
            <person name="Shin-i T."/>
            <person name="Spagnuolo A."/>
            <person name="Stainier D."/>
            <person name="Suzuki M.M."/>
            <person name="Tassy O."/>
            <person name="Takatori N."/>
            <person name="Tokuoka M."/>
            <person name="Yagi K."/>
            <person name="Yoshizaki F."/>
            <person name="Wada S."/>
            <person name="Zhang C."/>
            <person name="Hyatt P.D."/>
            <person name="Larimer F."/>
            <person name="Detter C."/>
            <person name="Doggett N."/>
            <person name="Glavina T."/>
            <person name="Hawkins T."/>
            <person name="Richardson P."/>
            <person name="Lucas S."/>
            <person name="Kohara Y."/>
            <person name="Levine M."/>
            <person name="Satoh N."/>
            <person name="Rokhsar D.S."/>
        </authorList>
    </citation>
    <scope>NUCLEOTIDE SEQUENCE [LARGE SCALE GENOMIC DNA]</scope>
</reference>
<dbReference type="GO" id="GO:0005783">
    <property type="term" value="C:endoplasmic reticulum"/>
    <property type="evidence" value="ECO:0000318"/>
    <property type="project" value="GO_Central"/>
</dbReference>
<evidence type="ECO:0000259" key="3">
    <source>
        <dbReference type="PROSITE" id="PS50011"/>
    </source>
</evidence>
<feature type="domain" description="Protein kinase" evidence="3">
    <location>
        <begin position="554"/>
        <end position="804"/>
    </location>
</feature>
<feature type="compositionally biased region" description="Polar residues" evidence="1">
    <location>
        <begin position="335"/>
        <end position="344"/>
    </location>
</feature>
<dbReference type="AlphaFoldDB" id="F6WZS2"/>
<dbReference type="Ensembl" id="ENSCINT00000005759.3">
    <property type="protein sequence ID" value="ENSCINP00000005759.3"/>
    <property type="gene ID" value="ENSCING00000002816.3"/>
</dbReference>
<dbReference type="GeneTree" id="ENSGT00940000167966"/>
<reference evidence="4" key="2">
    <citation type="submission" date="2025-08" db="UniProtKB">
        <authorList>
            <consortium name="Ensembl"/>
        </authorList>
    </citation>
    <scope>IDENTIFICATION</scope>
</reference>
<evidence type="ECO:0000313" key="4">
    <source>
        <dbReference type="Ensembl" id="ENSCINP00000005759.3"/>
    </source>
</evidence>
<feature type="compositionally biased region" description="Basic and acidic residues" evidence="1">
    <location>
        <begin position="397"/>
        <end position="415"/>
    </location>
</feature>
<keyword evidence="2" id="KW-1133">Transmembrane helix</keyword>
<feature type="compositionally biased region" description="Basic and acidic residues" evidence="1">
    <location>
        <begin position="980"/>
        <end position="994"/>
    </location>
</feature>
<dbReference type="GO" id="GO:0004521">
    <property type="term" value="F:RNA endonuclease activity"/>
    <property type="evidence" value="ECO:0000318"/>
    <property type="project" value="GO_Central"/>
</dbReference>
<organism evidence="4 5">
    <name type="scientific">Ciona intestinalis</name>
    <name type="common">Transparent sea squirt</name>
    <name type="synonym">Ascidia intestinalis</name>
    <dbReference type="NCBI Taxonomy" id="7719"/>
    <lineage>
        <taxon>Eukaryota</taxon>
        <taxon>Metazoa</taxon>
        <taxon>Chordata</taxon>
        <taxon>Tunicata</taxon>
        <taxon>Ascidiacea</taxon>
        <taxon>Phlebobranchia</taxon>
        <taxon>Cionidae</taxon>
        <taxon>Ciona</taxon>
    </lineage>
</organism>
<dbReference type="Proteomes" id="UP000008144">
    <property type="component" value="Unassembled WGS sequence"/>
</dbReference>
<reference evidence="4" key="3">
    <citation type="submission" date="2025-09" db="UniProtKB">
        <authorList>
            <consortium name="Ensembl"/>
        </authorList>
    </citation>
    <scope>IDENTIFICATION</scope>
</reference>
<feature type="compositionally biased region" description="Basic and acidic residues" evidence="1">
    <location>
        <begin position="1110"/>
        <end position="1124"/>
    </location>
</feature>
<feature type="compositionally biased region" description="Basic residues" evidence="1">
    <location>
        <begin position="373"/>
        <end position="385"/>
    </location>
</feature>
<dbReference type="PANTHER" id="PTHR13954:SF6">
    <property type="entry name" value="NON-SPECIFIC SERINE_THREONINE PROTEIN KINASE"/>
    <property type="match status" value="1"/>
</dbReference>
<dbReference type="PANTHER" id="PTHR13954">
    <property type="entry name" value="IRE1-RELATED"/>
    <property type="match status" value="1"/>
</dbReference>
<dbReference type="PROSITE" id="PS50011">
    <property type="entry name" value="PROTEIN_KINASE_DOM"/>
    <property type="match status" value="1"/>
</dbReference>
<dbReference type="InParanoid" id="F6WZS2"/>
<feature type="region of interest" description="Disordered" evidence="1">
    <location>
        <begin position="980"/>
        <end position="1004"/>
    </location>
</feature>
<dbReference type="GO" id="GO:0005524">
    <property type="term" value="F:ATP binding"/>
    <property type="evidence" value="ECO:0007669"/>
    <property type="project" value="InterPro"/>
</dbReference>
<keyword evidence="5" id="KW-1185">Reference proteome</keyword>
<dbReference type="InterPro" id="IPR000719">
    <property type="entry name" value="Prot_kinase_dom"/>
</dbReference>
<keyword evidence="2" id="KW-0812">Transmembrane</keyword>